<dbReference type="EMBL" id="KB445791">
    <property type="protein sequence ID" value="EMD41463.1"/>
    <property type="molecule type" value="Genomic_DNA"/>
</dbReference>
<dbReference type="OrthoDB" id="2784210at2759"/>
<name>M2QWJ8_CERS8</name>
<organism evidence="1 2">
    <name type="scientific">Ceriporiopsis subvermispora (strain B)</name>
    <name type="common">White-rot fungus</name>
    <name type="synonym">Gelatoporia subvermispora</name>
    <dbReference type="NCBI Taxonomy" id="914234"/>
    <lineage>
        <taxon>Eukaryota</taxon>
        <taxon>Fungi</taxon>
        <taxon>Dikarya</taxon>
        <taxon>Basidiomycota</taxon>
        <taxon>Agaricomycotina</taxon>
        <taxon>Agaricomycetes</taxon>
        <taxon>Polyporales</taxon>
        <taxon>Gelatoporiaceae</taxon>
        <taxon>Gelatoporia</taxon>
    </lineage>
</organism>
<evidence type="ECO:0000313" key="2">
    <source>
        <dbReference type="Proteomes" id="UP000016930"/>
    </source>
</evidence>
<dbReference type="HOGENOM" id="CLU_785262_0_0_1"/>
<evidence type="ECO:0000313" key="1">
    <source>
        <dbReference type="EMBL" id="EMD41463.1"/>
    </source>
</evidence>
<proteinExistence type="predicted"/>
<keyword evidence="2" id="KW-1185">Reference proteome</keyword>
<sequence>MHIFREITIQNPARFRKFVGIMKRNSQLSTLIHKMEIRPEYNAAMLLEAVEHLLAPRLTNLSTLIIQSHPALPTPASLGFGHSVLRTVTAWLRRRQRYPHPPETYVDLRRAPHWLGSRFGCVTTLKLCKLQFVDAADFGAMLCAFPNLSTLHCVEVIWFQSSTGHPFPARALKGVTNLHLYTTGLWLFGCEDLMVSTPTSLSKLALSADLLPPHRDLSQSISRLKLERFASLVELHLICSKRFIRRGWISNVLTHIQSPVLRRVKIQIPFMGTPDGTSISERDFWHQLSCNSIDEVLSRPSFSGLREVVFAFDRVAETSHDLPYRISVKLHLPKLNEKRMLRVIFSDRSKNVS</sequence>
<protein>
    <recommendedName>
        <fullName evidence="3">F-box domain-containing protein</fullName>
    </recommendedName>
</protein>
<dbReference type="AlphaFoldDB" id="M2QWJ8"/>
<gene>
    <name evidence="1" type="ORF">CERSUDRAFT_110038</name>
</gene>
<dbReference type="Proteomes" id="UP000016930">
    <property type="component" value="Unassembled WGS sequence"/>
</dbReference>
<accession>M2QWJ8</accession>
<evidence type="ECO:0008006" key="3">
    <source>
        <dbReference type="Google" id="ProtNLM"/>
    </source>
</evidence>
<reference evidence="1 2" key="1">
    <citation type="journal article" date="2012" name="Proc. Natl. Acad. Sci. U.S.A.">
        <title>Comparative genomics of Ceriporiopsis subvermispora and Phanerochaete chrysosporium provide insight into selective ligninolysis.</title>
        <authorList>
            <person name="Fernandez-Fueyo E."/>
            <person name="Ruiz-Duenas F.J."/>
            <person name="Ferreira P."/>
            <person name="Floudas D."/>
            <person name="Hibbett D.S."/>
            <person name="Canessa P."/>
            <person name="Larrondo L.F."/>
            <person name="James T.Y."/>
            <person name="Seelenfreund D."/>
            <person name="Lobos S."/>
            <person name="Polanco R."/>
            <person name="Tello M."/>
            <person name="Honda Y."/>
            <person name="Watanabe T."/>
            <person name="Watanabe T."/>
            <person name="Ryu J.S."/>
            <person name="Kubicek C.P."/>
            <person name="Schmoll M."/>
            <person name="Gaskell J."/>
            <person name="Hammel K.E."/>
            <person name="St John F.J."/>
            <person name="Vanden Wymelenberg A."/>
            <person name="Sabat G."/>
            <person name="Splinter BonDurant S."/>
            <person name="Syed K."/>
            <person name="Yadav J.S."/>
            <person name="Doddapaneni H."/>
            <person name="Subramanian V."/>
            <person name="Lavin J.L."/>
            <person name="Oguiza J.A."/>
            <person name="Perez G."/>
            <person name="Pisabarro A.G."/>
            <person name="Ramirez L."/>
            <person name="Santoyo F."/>
            <person name="Master E."/>
            <person name="Coutinho P.M."/>
            <person name="Henrissat B."/>
            <person name="Lombard V."/>
            <person name="Magnuson J.K."/>
            <person name="Kuees U."/>
            <person name="Hori C."/>
            <person name="Igarashi K."/>
            <person name="Samejima M."/>
            <person name="Held B.W."/>
            <person name="Barry K.W."/>
            <person name="LaButti K.M."/>
            <person name="Lapidus A."/>
            <person name="Lindquist E.A."/>
            <person name="Lucas S.M."/>
            <person name="Riley R."/>
            <person name="Salamov A.A."/>
            <person name="Hoffmeister D."/>
            <person name="Schwenk D."/>
            <person name="Hadar Y."/>
            <person name="Yarden O."/>
            <person name="de Vries R.P."/>
            <person name="Wiebenga A."/>
            <person name="Stenlid J."/>
            <person name="Eastwood D."/>
            <person name="Grigoriev I.V."/>
            <person name="Berka R.M."/>
            <person name="Blanchette R.A."/>
            <person name="Kersten P."/>
            <person name="Martinez A.T."/>
            <person name="Vicuna R."/>
            <person name="Cullen D."/>
        </authorList>
    </citation>
    <scope>NUCLEOTIDE SEQUENCE [LARGE SCALE GENOMIC DNA]</scope>
    <source>
        <strain evidence="1 2">B</strain>
    </source>
</reference>